<name>A0A0M4H725_9MICO</name>
<evidence type="ECO:0000313" key="2">
    <source>
        <dbReference type="EMBL" id="QIS45053.1"/>
    </source>
</evidence>
<dbReference type="GO" id="GO:0003677">
    <property type="term" value="F:DNA binding"/>
    <property type="evidence" value="ECO:0007669"/>
    <property type="project" value="UniProtKB-UniRule"/>
</dbReference>
<dbReference type="InterPro" id="IPR009057">
    <property type="entry name" value="Homeodomain-like_sf"/>
</dbReference>
<gene>
    <name evidence="2" type="ORF">GW570_08130</name>
</gene>
<dbReference type="InterPro" id="IPR036271">
    <property type="entry name" value="Tet_transcr_reg_TetR-rel_C_sf"/>
</dbReference>
<dbReference type="PANTHER" id="PTHR30328:SF54">
    <property type="entry name" value="HTH-TYPE TRANSCRIPTIONAL REPRESSOR SCO4008"/>
    <property type="match status" value="1"/>
</dbReference>
<reference evidence="2 3" key="1">
    <citation type="journal article" date="2020" name="Mol. Plant Pathol.">
        <title>Plasmid composition and the chpG gene determine the virulence level of Clavibacter capsici natural isolates in pepper.</title>
        <authorList>
            <person name="Hwang I.S."/>
            <person name="Lee H.M."/>
            <person name="Oh E.J."/>
            <person name="Lee S."/>
            <person name="Heu S."/>
            <person name="Oh C.S."/>
        </authorList>
    </citation>
    <scope>NUCLEOTIDE SEQUENCE [LARGE SCALE GENOMIC DNA]</scope>
    <source>
        <strain evidence="2 3">1101</strain>
    </source>
</reference>
<evidence type="ECO:0000313" key="3">
    <source>
        <dbReference type="Proteomes" id="UP000503164"/>
    </source>
</evidence>
<dbReference type="PRINTS" id="PR00455">
    <property type="entry name" value="HTHTETR"/>
</dbReference>
<dbReference type="InterPro" id="IPR050109">
    <property type="entry name" value="HTH-type_TetR-like_transc_reg"/>
</dbReference>
<protein>
    <submittedName>
        <fullName evidence="2">TetR family transcriptional regulator</fullName>
    </submittedName>
</protein>
<dbReference type="Pfam" id="PF00440">
    <property type="entry name" value="TetR_N"/>
    <property type="match status" value="1"/>
</dbReference>
<keyword evidence="1" id="KW-0238">DNA-binding</keyword>
<dbReference type="InterPro" id="IPR001647">
    <property type="entry name" value="HTH_TetR"/>
</dbReference>
<dbReference type="Pfam" id="PF17926">
    <property type="entry name" value="TetR_C_21"/>
    <property type="match status" value="1"/>
</dbReference>
<dbReference type="SUPFAM" id="SSF48498">
    <property type="entry name" value="Tetracyclin repressor-like, C-terminal domain"/>
    <property type="match status" value="1"/>
</dbReference>
<dbReference type="Proteomes" id="UP000503164">
    <property type="component" value="Chromosome"/>
</dbReference>
<keyword evidence="3" id="KW-1185">Reference proteome</keyword>
<dbReference type="PANTHER" id="PTHR30328">
    <property type="entry name" value="TRANSCRIPTIONAL REPRESSOR"/>
    <property type="match status" value="1"/>
</dbReference>
<evidence type="ECO:0000256" key="1">
    <source>
        <dbReference type="ARBA" id="ARBA00023125"/>
    </source>
</evidence>
<sequence>MAWDVEGTQRRLREAALVEFAANGYDGTTVASIAARSGVNKERLYSYFGDKQALWDVVLTMELERLATAVELTGLGLDDVGEFAGATYDYHAAHPELGRLLQWEGLRAGPPAHVEVRTAHYREKVAGFRDAQHDGVLDPGLDPAHLVFALIALAAWWQTVPQLAEMITGRGPDDEHERSARRRFVVEAAKRMAAPAHR</sequence>
<organism evidence="2 3">
    <name type="scientific">Clavibacter capsici</name>
    <dbReference type="NCBI Taxonomy" id="1874630"/>
    <lineage>
        <taxon>Bacteria</taxon>
        <taxon>Bacillati</taxon>
        <taxon>Actinomycetota</taxon>
        <taxon>Actinomycetes</taxon>
        <taxon>Micrococcales</taxon>
        <taxon>Microbacteriaceae</taxon>
        <taxon>Clavibacter</taxon>
    </lineage>
</organism>
<dbReference type="KEGG" id="ccap:AES38_08100"/>
<dbReference type="InterPro" id="IPR041467">
    <property type="entry name" value="Sco4008_C"/>
</dbReference>
<dbReference type="RefSeq" id="WP_053774539.1">
    <property type="nucleotide sequence ID" value="NZ_CP012573.1"/>
</dbReference>
<dbReference type="Gene3D" id="1.10.357.10">
    <property type="entry name" value="Tetracycline Repressor, domain 2"/>
    <property type="match status" value="1"/>
</dbReference>
<dbReference type="SUPFAM" id="SSF46689">
    <property type="entry name" value="Homeodomain-like"/>
    <property type="match status" value="1"/>
</dbReference>
<dbReference type="AlphaFoldDB" id="A0A0M4H725"/>
<accession>A0A0M4H725</accession>
<dbReference type="EMBL" id="CP048049">
    <property type="protein sequence ID" value="QIS45053.1"/>
    <property type="molecule type" value="Genomic_DNA"/>
</dbReference>
<dbReference type="PROSITE" id="PS50977">
    <property type="entry name" value="HTH_TETR_2"/>
    <property type="match status" value="1"/>
</dbReference>
<proteinExistence type="predicted"/>
<dbReference type="GO" id="GO:0006355">
    <property type="term" value="P:regulation of DNA-templated transcription"/>
    <property type="evidence" value="ECO:0007669"/>
    <property type="project" value="UniProtKB-ARBA"/>
</dbReference>